<dbReference type="Pfam" id="PF18662">
    <property type="entry name" value="HTH_56"/>
    <property type="match status" value="1"/>
</dbReference>
<dbReference type="EMBL" id="JACRWE010000011">
    <property type="protein sequence ID" value="MBC5998149.1"/>
    <property type="molecule type" value="Genomic_DNA"/>
</dbReference>
<accession>A0ABR7JTC3</accession>
<dbReference type="Pfam" id="PF06048">
    <property type="entry name" value="DUF927"/>
    <property type="match status" value="1"/>
</dbReference>
<keyword evidence="4" id="KW-1185">Reference proteome</keyword>
<dbReference type="Proteomes" id="UP000609849">
    <property type="component" value="Unassembled WGS sequence"/>
</dbReference>
<name>A0ABR7JTC3_9FIRM</name>
<comment type="caution">
    <text evidence="3">The sequence shown here is derived from an EMBL/GenBank/DDBJ whole genome shotgun (WGS) entry which is preliminary data.</text>
</comment>
<feature type="domain" description="DUF927" evidence="1">
    <location>
        <begin position="23"/>
        <end position="280"/>
    </location>
</feature>
<gene>
    <name evidence="3" type="ORF">H8923_15425</name>
</gene>
<proteinExistence type="predicted"/>
<feature type="domain" description="Cch helix turn helix" evidence="2">
    <location>
        <begin position="431"/>
        <end position="531"/>
    </location>
</feature>
<sequence length="531" mass="60881">MRINEHIQRGNDGIYIIDGNQQLKICREIGISSIKTDIETNEKVGTIDYDDMGMMRSIDIKRSDYLTPSKLLKYQAVGMDVMSNNAQYIAMYLRDEEITALKLYSHSKLGFDKYEDKEIYKLYECIGCKSIYKGDLELEPKGTKDNWLSMFNQEVLGHAPLELISVISLSAVLIGYIGEELALDTQIVHISGNSTIGKSTAMKLAISMFGYPDVKKRGLFTTYNSTDNALIRKISGINGVPIAFDELSMSKIDNFTEVIYRITNGTDKDRLNKNLEIRKTESWLTTVLSNGEKSLVKSANKNAGIQVRVLEIDDLVWTKDAKNAERINQTIMNNYGHIGIEFAQFVMEKGKDEIKNIYEKCIVKIKQIFKNKNVIDEFSNRRINKFAIILATAILFEEMLGIKLNKKEIMNILVNAEKTSIKNRNFDKSIIDYLKEYISSNPSKFKHGLEKITTNDYVGRLTNKKDYTELEIVPMQFEKIIKEGGFEDEKVVLKELKKNGYLDHEKDRNTRKRKVNSEMKTNVYVIKIPNN</sequence>
<evidence type="ECO:0000259" key="1">
    <source>
        <dbReference type="Pfam" id="PF06048"/>
    </source>
</evidence>
<dbReference type="RefSeq" id="WP_153972759.1">
    <property type="nucleotide sequence ID" value="NZ_JACRWE010000011.1"/>
</dbReference>
<protein>
    <submittedName>
        <fullName evidence="3">DUF927 domain-containing protein</fullName>
    </submittedName>
</protein>
<evidence type="ECO:0000313" key="4">
    <source>
        <dbReference type="Proteomes" id="UP000609849"/>
    </source>
</evidence>
<evidence type="ECO:0000259" key="2">
    <source>
        <dbReference type="Pfam" id="PF18662"/>
    </source>
</evidence>
<dbReference type="InterPro" id="IPR009270">
    <property type="entry name" value="DUF927"/>
</dbReference>
<reference evidence="3 4" key="1">
    <citation type="submission" date="2020-08" db="EMBL/GenBank/DDBJ databases">
        <authorList>
            <person name="Liu C."/>
            <person name="Sun Q."/>
        </authorList>
    </citation>
    <scope>NUCLEOTIDE SEQUENCE [LARGE SCALE GENOMIC DNA]</scope>
    <source>
        <strain evidence="3 4">NSJ-18</strain>
    </source>
</reference>
<evidence type="ECO:0000313" key="3">
    <source>
        <dbReference type="EMBL" id="MBC5998149.1"/>
    </source>
</evidence>
<organism evidence="3 4">
    <name type="scientific">Romboutsia faecis</name>
    <dbReference type="NCBI Taxonomy" id="2764597"/>
    <lineage>
        <taxon>Bacteria</taxon>
        <taxon>Bacillati</taxon>
        <taxon>Bacillota</taxon>
        <taxon>Clostridia</taxon>
        <taxon>Peptostreptococcales</taxon>
        <taxon>Peptostreptococcaceae</taxon>
        <taxon>Romboutsia</taxon>
    </lineage>
</organism>
<dbReference type="InterPro" id="IPR040538">
    <property type="entry name" value="Cch_HTH"/>
</dbReference>